<gene>
    <name evidence="2" type="ORF">NCTC13102_01930</name>
</gene>
<dbReference type="Pfam" id="PF09522">
    <property type="entry name" value="RE_R_Pab1"/>
    <property type="match status" value="1"/>
</dbReference>
<proteinExistence type="predicted"/>
<keyword evidence="2" id="KW-0255">Endonuclease</keyword>
<evidence type="ECO:0000313" key="3">
    <source>
        <dbReference type="Proteomes" id="UP000250166"/>
    </source>
</evidence>
<dbReference type="EMBL" id="UAWL01000006">
    <property type="protein sequence ID" value="SQB99605.1"/>
    <property type="molecule type" value="Genomic_DNA"/>
</dbReference>
<accession>A0A2X3BTW6</accession>
<sequence>MKIDKIEQDKIFIRIPLTTQSGKIRVKEHNSFYEYGPPTATRQIAFTQKHYIEWQIGYDVDISNKEKLALSSLQESHFISANGKTKALYKLSEYLFYFVQNGIINAQEIKDLLVFLENINAKDFIDSTFRIERTHPVERKLLGIDFYESQVKYPLLLHKFGNFDILVEIVIKEKQRAIGVQPMLYICFPITQLRALDNKILLNRVAESKEFAYLILDSKHKILS</sequence>
<organism evidence="2 3">
    <name type="scientific">Helicobacter fennelliae</name>
    <dbReference type="NCBI Taxonomy" id="215"/>
    <lineage>
        <taxon>Bacteria</taxon>
        <taxon>Pseudomonadati</taxon>
        <taxon>Campylobacterota</taxon>
        <taxon>Epsilonproteobacteria</taxon>
        <taxon>Campylobacterales</taxon>
        <taxon>Helicobacteraceae</taxon>
        <taxon>Helicobacter</taxon>
    </lineage>
</organism>
<dbReference type="Proteomes" id="UP000250166">
    <property type="component" value="Unassembled WGS sequence"/>
</dbReference>
<keyword evidence="2" id="KW-0540">Nuclease</keyword>
<protein>
    <submittedName>
        <fullName evidence="2">Restriction endonuclease</fullName>
        <ecNumber evidence="2">3.1.-.-</ecNumber>
    </submittedName>
</protein>
<evidence type="ECO:0000259" key="1">
    <source>
        <dbReference type="Pfam" id="PF09522"/>
    </source>
</evidence>
<evidence type="ECO:0000313" key="2">
    <source>
        <dbReference type="EMBL" id="SQB99605.1"/>
    </source>
</evidence>
<dbReference type="InterPro" id="IPR018576">
    <property type="entry name" value="Restrct_endonuc_II_Pab1"/>
</dbReference>
<dbReference type="AlphaFoldDB" id="A0A2X3BTW6"/>
<dbReference type="GO" id="GO:0016787">
    <property type="term" value="F:hydrolase activity"/>
    <property type="evidence" value="ECO:0007669"/>
    <property type="project" value="UniProtKB-KW"/>
</dbReference>
<dbReference type="REBASE" id="431473">
    <property type="entry name" value="Hfe13102ORF1931P"/>
</dbReference>
<name>A0A2X3BTW6_9HELI</name>
<keyword evidence="2" id="KW-0378">Hydrolase</keyword>
<dbReference type="GO" id="GO:0004519">
    <property type="term" value="F:endonuclease activity"/>
    <property type="evidence" value="ECO:0007669"/>
    <property type="project" value="UniProtKB-KW"/>
</dbReference>
<reference evidence="2 3" key="1">
    <citation type="submission" date="2018-06" db="EMBL/GenBank/DDBJ databases">
        <authorList>
            <consortium name="Pathogen Informatics"/>
            <person name="Doyle S."/>
        </authorList>
    </citation>
    <scope>NUCLEOTIDE SEQUENCE [LARGE SCALE GENOMIC DNA]</scope>
    <source>
        <strain evidence="2 3">NCTC13102</strain>
    </source>
</reference>
<dbReference type="EC" id="3.1.-.-" evidence="2"/>
<feature type="domain" description="Restriction endonuclease type II Pab1" evidence="1">
    <location>
        <begin position="133"/>
        <end position="217"/>
    </location>
</feature>